<gene>
    <name evidence="14" type="ORF">PILCRDRAFT_4740</name>
</gene>
<dbReference type="GO" id="GO:0098552">
    <property type="term" value="C:side of membrane"/>
    <property type="evidence" value="ECO:0007669"/>
    <property type="project" value="UniProtKB-KW"/>
</dbReference>
<dbReference type="InterPro" id="IPR036047">
    <property type="entry name" value="F-box-like_dom_sf"/>
</dbReference>
<dbReference type="GO" id="GO:0005886">
    <property type="term" value="C:plasma membrane"/>
    <property type="evidence" value="ECO:0007669"/>
    <property type="project" value="UniProtKB-SubCell"/>
</dbReference>
<dbReference type="Proteomes" id="UP000054166">
    <property type="component" value="Unassembled WGS sequence"/>
</dbReference>
<dbReference type="CDD" id="cd10951">
    <property type="entry name" value="CE4_ClCDA_like"/>
    <property type="match status" value="1"/>
</dbReference>
<comment type="subcellular location">
    <subcellularLocation>
        <location evidence="2">Cell membrane</location>
        <topology evidence="2">Lipid-anchor</topology>
        <topology evidence="2">GPI-anchor</topology>
    </subcellularLocation>
</comment>
<dbReference type="OrthoDB" id="2125469at2759"/>
<evidence type="ECO:0000256" key="7">
    <source>
        <dbReference type="ARBA" id="ARBA00022801"/>
    </source>
</evidence>
<evidence type="ECO:0000256" key="10">
    <source>
        <dbReference type="ARBA" id="ARBA00023288"/>
    </source>
</evidence>
<dbReference type="Gene3D" id="3.20.20.370">
    <property type="entry name" value="Glycoside hydrolase/deacetylase"/>
    <property type="match status" value="1"/>
</dbReference>
<evidence type="ECO:0000256" key="4">
    <source>
        <dbReference type="ARBA" id="ARBA00022622"/>
    </source>
</evidence>
<dbReference type="SUPFAM" id="SSF81383">
    <property type="entry name" value="F-box domain"/>
    <property type="match status" value="1"/>
</dbReference>
<dbReference type="GO" id="GO:0046872">
    <property type="term" value="F:metal ion binding"/>
    <property type="evidence" value="ECO:0007669"/>
    <property type="project" value="UniProtKB-KW"/>
</dbReference>
<dbReference type="PANTHER" id="PTHR46471:SF2">
    <property type="entry name" value="CHITIN DEACETYLASE-RELATED"/>
    <property type="match status" value="1"/>
</dbReference>
<accession>A0A0C3FQ13</accession>
<comment type="cofactor">
    <cofactor evidence="1">
        <name>Co(2+)</name>
        <dbReference type="ChEBI" id="CHEBI:48828"/>
    </cofactor>
</comment>
<dbReference type="Pfam" id="PF01522">
    <property type="entry name" value="Polysacc_deac_1"/>
    <property type="match status" value="1"/>
</dbReference>
<dbReference type="HOGENOM" id="CLU_601456_0_0_1"/>
<feature type="signal peptide" evidence="12">
    <location>
        <begin position="1"/>
        <end position="17"/>
    </location>
</feature>
<sequence length="455" mass="50353">MLFNVFSALALGVMVRASPAPAPLSDLEALTGRATPLAQVITKCTVPNTVALTFDDGPEEYIYNISRQLIAAGAKGTFFWNGYNYGCIYDEINVKRVKFAYAQGHMVASHTWDHKDLTKLTFDEIHDEFYRVELAFERLLGVKPAFLRPPYGNYNNLVRQVAAQRGQKLVTWDFDSGDSTGSTPAQSDAAYDALIKRHPSNILALNHEVYKNTAEIVLPHAIKELKKAGYKLVTVAECVGLRPYQSITFPKNMMNSVPTLGRLPNGKCARDAASSQSALILSTVQSPSVPAETLREIFMYCMAGNTGDLNPTNDPLALRRVSTTWRDIIDSMPCLWSTITITPSQILPQNVQAIKEWLGRSGTTFFLDISIHAPPDFPNLDLLAAILTEFMPTCRRWKNLTLCVPTELLPMLLSNPDAPLPALESLKLAMDHQPQFTIDSSATCLRSISLLALYP</sequence>
<dbReference type="GO" id="GO:0005975">
    <property type="term" value="P:carbohydrate metabolic process"/>
    <property type="evidence" value="ECO:0007669"/>
    <property type="project" value="InterPro"/>
</dbReference>
<evidence type="ECO:0000256" key="1">
    <source>
        <dbReference type="ARBA" id="ARBA00001941"/>
    </source>
</evidence>
<keyword evidence="10" id="KW-0449">Lipoprotein</keyword>
<reference evidence="14 15" key="1">
    <citation type="submission" date="2014-04" db="EMBL/GenBank/DDBJ databases">
        <authorList>
            <consortium name="DOE Joint Genome Institute"/>
            <person name="Kuo A."/>
            <person name="Tarkka M."/>
            <person name="Buscot F."/>
            <person name="Kohler A."/>
            <person name="Nagy L.G."/>
            <person name="Floudas D."/>
            <person name="Copeland A."/>
            <person name="Barry K.W."/>
            <person name="Cichocki N."/>
            <person name="Veneault-Fourrey C."/>
            <person name="LaButti K."/>
            <person name="Lindquist E.A."/>
            <person name="Lipzen A."/>
            <person name="Lundell T."/>
            <person name="Morin E."/>
            <person name="Murat C."/>
            <person name="Sun H."/>
            <person name="Tunlid A."/>
            <person name="Henrissat B."/>
            <person name="Grigoriev I.V."/>
            <person name="Hibbett D.S."/>
            <person name="Martin F."/>
            <person name="Nordberg H.P."/>
            <person name="Cantor M.N."/>
            <person name="Hua S.X."/>
        </authorList>
    </citation>
    <scope>NUCLEOTIDE SEQUENCE [LARGE SCALE GENOMIC DNA]</scope>
    <source>
        <strain evidence="14 15">F 1598</strain>
    </source>
</reference>
<keyword evidence="7" id="KW-0378">Hydrolase</keyword>
<dbReference type="STRING" id="765440.A0A0C3FQ13"/>
<feature type="domain" description="NodB homology" evidence="13">
    <location>
        <begin position="48"/>
        <end position="233"/>
    </location>
</feature>
<keyword evidence="9" id="KW-0119">Carbohydrate metabolism</keyword>
<protein>
    <submittedName>
        <fullName evidence="14">Carbohydrate esterase family 4 protein</fullName>
    </submittedName>
</protein>
<keyword evidence="11" id="KW-0961">Cell wall biogenesis/degradation</keyword>
<dbReference type="InParanoid" id="A0A0C3FQ13"/>
<dbReference type="InterPro" id="IPR002509">
    <property type="entry name" value="NODB_dom"/>
</dbReference>
<dbReference type="GO" id="GO:0016810">
    <property type="term" value="F:hydrolase activity, acting on carbon-nitrogen (but not peptide) bonds"/>
    <property type="evidence" value="ECO:0007669"/>
    <property type="project" value="InterPro"/>
</dbReference>
<dbReference type="GO" id="GO:0071555">
    <property type="term" value="P:cell wall organization"/>
    <property type="evidence" value="ECO:0007669"/>
    <property type="project" value="UniProtKB-KW"/>
</dbReference>
<evidence type="ECO:0000259" key="13">
    <source>
        <dbReference type="PROSITE" id="PS51677"/>
    </source>
</evidence>
<name>A0A0C3FQ13_PILCF</name>
<keyword evidence="8" id="KW-0472">Membrane</keyword>
<dbReference type="PROSITE" id="PS51677">
    <property type="entry name" value="NODB"/>
    <property type="match status" value="1"/>
</dbReference>
<evidence type="ECO:0000313" key="15">
    <source>
        <dbReference type="Proteomes" id="UP000054166"/>
    </source>
</evidence>
<evidence type="ECO:0000256" key="5">
    <source>
        <dbReference type="ARBA" id="ARBA00022723"/>
    </source>
</evidence>
<evidence type="ECO:0000256" key="9">
    <source>
        <dbReference type="ARBA" id="ARBA00023277"/>
    </source>
</evidence>
<keyword evidence="4" id="KW-0336">GPI-anchor</keyword>
<dbReference type="AlphaFoldDB" id="A0A0C3FQ13"/>
<dbReference type="InterPro" id="IPR011330">
    <property type="entry name" value="Glyco_hydro/deAcase_b/a-brl"/>
</dbReference>
<feature type="chain" id="PRO_5002164518" evidence="12">
    <location>
        <begin position="18"/>
        <end position="455"/>
    </location>
</feature>
<evidence type="ECO:0000256" key="3">
    <source>
        <dbReference type="ARBA" id="ARBA00022475"/>
    </source>
</evidence>
<keyword evidence="6 12" id="KW-0732">Signal</keyword>
<keyword evidence="5" id="KW-0479">Metal-binding</keyword>
<dbReference type="PANTHER" id="PTHR46471">
    <property type="entry name" value="CHITIN DEACETYLASE"/>
    <property type="match status" value="1"/>
</dbReference>
<evidence type="ECO:0000313" key="14">
    <source>
        <dbReference type="EMBL" id="KIM86205.1"/>
    </source>
</evidence>
<evidence type="ECO:0000256" key="6">
    <source>
        <dbReference type="ARBA" id="ARBA00022729"/>
    </source>
</evidence>
<dbReference type="EMBL" id="KN832982">
    <property type="protein sequence ID" value="KIM86205.1"/>
    <property type="molecule type" value="Genomic_DNA"/>
</dbReference>
<organism evidence="14 15">
    <name type="scientific">Piloderma croceum (strain F 1598)</name>
    <dbReference type="NCBI Taxonomy" id="765440"/>
    <lineage>
        <taxon>Eukaryota</taxon>
        <taxon>Fungi</taxon>
        <taxon>Dikarya</taxon>
        <taxon>Basidiomycota</taxon>
        <taxon>Agaricomycotina</taxon>
        <taxon>Agaricomycetes</taxon>
        <taxon>Agaricomycetidae</taxon>
        <taxon>Atheliales</taxon>
        <taxon>Atheliaceae</taxon>
        <taxon>Piloderma</taxon>
    </lineage>
</organism>
<evidence type="ECO:0000256" key="8">
    <source>
        <dbReference type="ARBA" id="ARBA00023136"/>
    </source>
</evidence>
<keyword evidence="3" id="KW-1003">Cell membrane</keyword>
<keyword evidence="4" id="KW-0325">Glycoprotein</keyword>
<keyword evidence="15" id="KW-1185">Reference proteome</keyword>
<proteinExistence type="predicted"/>
<evidence type="ECO:0000256" key="2">
    <source>
        <dbReference type="ARBA" id="ARBA00004609"/>
    </source>
</evidence>
<evidence type="ECO:0000256" key="12">
    <source>
        <dbReference type="SAM" id="SignalP"/>
    </source>
</evidence>
<reference evidence="15" key="2">
    <citation type="submission" date="2015-01" db="EMBL/GenBank/DDBJ databases">
        <title>Evolutionary Origins and Diversification of the Mycorrhizal Mutualists.</title>
        <authorList>
            <consortium name="DOE Joint Genome Institute"/>
            <consortium name="Mycorrhizal Genomics Consortium"/>
            <person name="Kohler A."/>
            <person name="Kuo A."/>
            <person name="Nagy L.G."/>
            <person name="Floudas D."/>
            <person name="Copeland A."/>
            <person name="Barry K.W."/>
            <person name="Cichocki N."/>
            <person name="Veneault-Fourrey C."/>
            <person name="LaButti K."/>
            <person name="Lindquist E.A."/>
            <person name="Lipzen A."/>
            <person name="Lundell T."/>
            <person name="Morin E."/>
            <person name="Murat C."/>
            <person name="Riley R."/>
            <person name="Ohm R."/>
            <person name="Sun H."/>
            <person name="Tunlid A."/>
            <person name="Henrissat B."/>
            <person name="Grigoriev I.V."/>
            <person name="Hibbett D.S."/>
            <person name="Martin F."/>
        </authorList>
    </citation>
    <scope>NUCLEOTIDE SEQUENCE [LARGE SCALE GENOMIC DNA]</scope>
    <source>
        <strain evidence="15">F 1598</strain>
    </source>
</reference>
<evidence type="ECO:0000256" key="11">
    <source>
        <dbReference type="ARBA" id="ARBA00023316"/>
    </source>
</evidence>
<dbReference type="SUPFAM" id="SSF88713">
    <property type="entry name" value="Glycoside hydrolase/deacetylase"/>
    <property type="match status" value="1"/>
</dbReference>